<organism evidence="2 3">
    <name type="scientific">Olivibacter oleidegradans</name>
    <dbReference type="NCBI Taxonomy" id="760123"/>
    <lineage>
        <taxon>Bacteria</taxon>
        <taxon>Pseudomonadati</taxon>
        <taxon>Bacteroidota</taxon>
        <taxon>Sphingobacteriia</taxon>
        <taxon>Sphingobacteriales</taxon>
        <taxon>Sphingobacteriaceae</taxon>
        <taxon>Olivibacter</taxon>
    </lineage>
</organism>
<reference evidence="2 3" key="1">
    <citation type="submission" date="2024-09" db="EMBL/GenBank/DDBJ databases">
        <authorList>
            <person name="Sun Q."/>
            <person name="Mori K."/>
        </authorList>
    </citation>
    <scope>NUCLEOTIDE SEQUENCE [LARGE SCALE GENOMIC DNA]</scope>
    <source>
        <strain evidence="2 3">CCM 7765</strain>
    </source>
</reference>
<accession>A0ABV6HPG1</accession>
<evidence type="ECO:0000313" key="3">
    <source>
        <dbReference type="Proteomes" id="UP001589774"/>
    </source>
</evidence>
<keyword evidence="3" id="KW-1185">Reference proteome</keyword>
<dbReference type="InterPro" id="IPR014710">
    <property type="entry name" value="RmlC-like_jellyroll"/>
</dbReference>
<protein>
    <submittedName>
        <fullName evidence="2">Crp/Fnr family transcriptional regulator</fullName>
    </submittedName>
</protein>
<dbReference type="RefSeq" id="WP_013667469.1">
    <property type="nucleotide sequence ID" value="NZ_JBHLWO010000002.1"/>
</dbReference>
<sequence length="185" mass="21598">MNKRTIAATSEWYKFNHLFKRLEIPAKTMLLREGEISKNAYLVEKGCLRTWFNNDGIDITTQFFFEGEGVSSIESFRTNGPSLYSIESIEPSIIQCISKKDFEFVLDSSPNIKMEMENHLFNRFVHCQKLLLSHIKDSPQERYIQILQQRPDIIKRIPQHYIASYLGITKVHLSRIKSKLVRKGA</sequence>
<dbReference type="SUPFAM" id="SSF51206">
    <property type="entry name" value="cAMP-binding domain-like"/>
    <property type="match status" value="1"/>
</dbReference>
<dbReference type="Pfam" id="PF00027">
    <property type="entry name" value="cNMP_binding"/>
    <property type="match status" value="1"/>
</dbReference>
<name>A0ABV6HPG1_9SPHI</name>
<gene>
    <name evidence="2" type="ORF">ACFFI0_16825</name>
</gene>
<dbReference type="InterPro" id="IPR000595">
    <property type="entry name" value="cNMP-bd_dom"/>
</dbReference>
<dbReference type="CDD" id="cd00038">
    <property type="entry name" value="CAP_ED"/>
    <property type="match status" value="1"/>
</dbReference>
<dbReference type="InterPro" id="IPR018490">
    <property type="entry name" value="cNMP-bd_dom_sf"/>
</dbReference>
<dbReference type="Proteomes" id="UP001589774">
    <property type="component" value="Unassembled WGS sequence"/>
</dbReference>
<dbReference type="Gene3D" id="2.60.120.10">
    <property type="entry name" value="Jelly Rolls"/>
    <property type="match status" value="1"/>
</dbReference>
<feature type="domain" description="Cyclic nucleotide-binding" evidence="1">
    <location>
        <begin position="24"/>
        <end position="123"/>
    </location>
</feature>
<evidence type="ECO:0000259" key="1">
    <source>
        <dbReference type="PROSITE" id="PS50042"/>
    </source>
</evidence>
<dbReference type="PROSITE" id="PS50042">
    <property type="entry name" value="CNMP_BINDING_3"/>
    <property type="match status" value="1"/>
</dbReference>
<comment type="caution">
    <text evidence="2">The sequence shown here is derived from an EMBL/GenBank/DDBJ whole genome shotgun (WGS) entry which is preliminary data.</text>
</comment>
<proteinExistence type="predicted"/>
<dbReference type="EMBL" id="JBHLWO010000002">
    <property type="protein sequence ID" value="MFC0319990.1"/>
    <property type="molecule type" value="Genomic_DNA"/>
</dbReference>
<evidence type="ECO:0000313" key="2">
    <source>
        <dbReference type="EMBL" id="MFC0319990.1"/>
    </source>
</evidence>